<keyword evidence="4" id="KW-1185">Reference proteome</keyword>
<evidence type="ECO:0000256" key="2">
    <source>
        <dbReference type="SAM" id="Phobius"/>
    </source>
</evidence>
<keyword evidence="2" id="KW-0812">Transmembrane</keyword>
<dbReference type="EMBL" id="CP036290">
    <property type="protein sequence ID" value="QDU83367.1"/>
    <property type="molecule type" value="Genomic_DNA"/>
</dbReference>
<dbReference type="AlphaFoldDB" id="A0A518CVW2"/>
<feature type="compositionally biased region" description="Basic and acidic residues" evidence="1">
    <location>
        <begin position="161"/>
        <end position="173"/>
    </location>
</feature>
<dbReference type="RefSeq" id="WP_145182926.1">
    <property type="nucleotide sequence ID" value="NZ_CP036290.1"/>
</dbReference>
<proteinExistence type="predicted"/>
<evidence type="ECO:0000313" key="4">
    <source>
        <dbReference type="Proteomes" id="UP000319342"/>
    </source>
</evidence>
<keyword evidence="2" id="KW-1133">Transmembrane helix</keyword>
<dbReference type="OrthoDB" id="270597at2"/>
<protein>
    <recommendedName>
        <fullName evidence="5">HAMP domain-containing protein</fullName>
    </recommendedName>
</protein>
<evidence type="ECO:0000256" key="1">
    <source>
        <dbReference type="SAM" id="MobiDB-lite"/>
    </source>
</evidence>
<dbReference type="Proteomes" id="UP000319342">
    <property type="component" value="Chromosome"/>
</dbReference>
<feature type="transmembrane region" description="Helical" evidence="2">
    <location>
        <begin position="64"/>
        <end position="90"/>
    </location>
</feature>
<evidence type="ECO:0008006" key="5">
    <source>
        <dbReference type="Google" id="ProtNLM"/>
    </source>
</evidence>
<evidence type="ECO:0000313" key="3">
    <source>
        <dbReference type="EMBL" id="QDU83367.1"/>
    </source>
</evidence>
<name>A0A518CVW2_9BACT</name>
<accession>A0A518CVW2</accession>
<gene>
    <name evidence="3" type="ORF">Pla163_04660</name>
</gene>
<sequence>MKNSYKRRRFRLLRPGLQLRLMAAFGGIGLLALGLQFLLFYRAVGQASLALNSSDAAVIEDLTRSLIVGLAVSAGLLLPLVLAIGTSVVLRFVGPIYRFEVWIAQVLRGEDPGPCRLRRGDHLVELCALIDAVAAPMRASNAADPKTTLHEAPTPAALVRDPAENDEPSRRAA</sequence>
<feature type="region of interest" description="Disordered" evidence="1">
    <location>
        <begin position="142"/>
        <end position="173"/>
    </location>
</feature>
<keyword evidence="2" id="KW-0472">Membrane</keyword>
<organism evidence="3 4">
    <name type="scientific">Rohdeia mirabilis</name>
    <dbReference type="NCBI Taxonomy" id="2528008"/>
    <lineage>
        <taxon>Bacteria</taxon>
        <taxon>Pseudomonadati</taxon>
        <taxon>Planctomycetota</taxon>
        <taxon>Planctomycetia</taxon>
        <taxon>Planctomycetia incertae sedis</taxon>
        <taxon>Rohdeia</taxon>
    </lineage>
</organism>
<reference evidence="3 4" key="1">
    <citation type="submission" date="2019-02" db="EMBL/GenBank/DDBJ databases">
        <title>Deep-cultivation of Planctomycetes and their phenomic and genomic characterization uncovers novel biology.</title>
        <authorList>
            <person name="Wiegand S."/>
            <person name="Jogler M."/>
            <person name="Boedeker C."/>
            <person name="Pinto D."/>
            <person name="Vollmers J."/>
            <person name="Rivas-Marin E."/>
            <person name="Kohn T."/>
            <person name="Peeters S.H."/>
            <person name="Heuer A."/>
            <person name="Rast P."/>
            <person name="Oberbeckmann S."/>
            <person name="Bunk B."/>
            <person name="Jeske O."/>
            <person name="Meyerdierks A."/>
            <person name="Storesund J.E."/>
            <person name="Kallscheuer N."/>
            <person name="Luecker S."/>
            <person name="Lage O.M."/>
            <person name="Pohl T."/>
            <person name="Merkel B.J."/>
            <person name="Hornburger P."/>
            <person name="Mueller R.-W."/>
            <person name="Bruemmer F."/>
            <person name="Labrenz M."/>
            <person name="Spormann A.M."/>
            <person name="Op den Camp H."/>
            <person name="Overmann J."/>
            <person name="Amann R."/>
            <person name="Jetten M.S.M."/>
            <person name="Mascher T."/>
            <person name="Medema M.H."/>
            <person name="Devos D.P."/>
            <person name="Kaster A.-K."/>
            <person name="Ovreas L."/>
            <person name="Rohde M."/>
            <person name="Galperin M.Y."/>
            <person name="Jogler C."/>
        </authorList>
    </citation>
    <scope>NUCLEOTIDE SEQUENCE [LARGE SCALE GENOMIC DNA]</scope>
    <source>
        <strain evidence="3 4">Pla163</strain>
    </source>
</reference>
<feature type="transmembrane region" description="Helical" evidence="2">
    <location>
        <begin position="21"/>
        <end position="44"/>
    </location>
</feature>